<sequence length="71" mass="7341">MSKFGGLLEIESSISVAMGSWKIPLSVGPAKIPPRLAGGSTLAAQELLTVCHGGINAFIVCVETRAPMACR</sequence>
<accession>A0A8T0NAC9</accession>
<name>A0A8T0NAC9_PANVG</name>
<reference evidence="1" key="1">
    <citation type="submission" date="2020-05" db="EMBL/GenBank/DDBJ databases">
        <title>WGS assembly of Panicum virgatum.</title>
        <authorList>
            <person name="Lovell J.T."/>
            <person name="Jenkins J."/>
            <person name="Shu S."/>
            <person name="Juenger T.E."/>
            <person name="Schmutz J."/>
        </authorList>
    </citation>
    <scope>NUCLEOTIDE SEQUENCE</scope>
    <source>
        <strain evidence="1">AP13</strain>
    </source>
</reference>
<evidence type="ECO:0000313" key="1">
    <source>
        <dbReference type="EMBL" id="KAG2544016.1"/>
    </source>
</evidence>
<dbReference type="Proteomes" id="UP000823388">
    <property type="component" value="Chromosome 9N"/>
</dbReference>
<comment type="caution">
    <text evidence="1">The sequence shown here is derived from an EMBL/GenBank/DDBJ whole genome shotgun (WGS) entry which is preliminary data.</text>
</comment>
<protein>
    <submittedName>
        <fullName evidence="1">Uncharacterized protein</fullName>
    </submittedName>
</protein>
<dbReference type="AlphaFoldDB" id="A0A8T0NAC9"/>
<organism evidence="1 2">
    <name type="scientific">Panicum virgatum</name>
    <name type="common">Blackwell switchgrass</name>
    <dbReference type="NCBI Taxonomy" id="38727"/>
    <lineage>
        <taxon>Eukaryota</taxon>
        <taxon>Viridiplantae</taxon>
        <taxon>Streptophyta</taxon>
        <taxon>Embryophyta</taxon>
        <taxon>Tracheophyta</taxon>
        <taxon>Spermatophyta</taxon>
        <taxon>Magnoliopsida</taxon>
        <taxon>Liliopsida</taxon>
        <taxon>Poales</taxon>
        <taxon>Poaceae</taxon>
        <taxon>PACMAD clade</taxon>
        <taxon>Panicoideae</taxon>
        <taxon>Panicodae</taxon>
        <taxon>Paniceae</taxon>
        <taxon>Panicinae</taxon>
        <taxon>Panicum</taxon>
        <taxon>Panicum sect. Hiantes</taxon>
    </lineage>
</organism>
<proteinExistence type="predicted"/>
<keyword evidence="2" id="KW-1185">Reference proteome</keyword>
<dbReference type="EMBL" id="CM029054">
    <property type="protein sequence ID" value="KAG2544016.1"/>
    <property type="molecule type" value="Genomic_DNA"/>
</dbReference>
<gene>
    <name evidence="1" type="ORF">PVAP13_9NG785300</name>
</gene>
<evidence type="ECO:0000313" key="2">
    <source>
        <dbReference type="Proteomes" id="UP000823388"/>
    </source>
</evidence>